<keyword evidence="3" id="KW-1185">Reference proteome</keyword>
<dbReference type="EMBL" id="BAFN01000001">
    <property type="protein sequence ID" value="GAN31624.1"/>
    <property type="molecule type" value="Genomic_DNA"/>
</dbReference>
<evidence type="ECO:0000259" key="1">
    <source>
        <dbReference type="Pfam" id="PF22741"/>
    </source>
</evidence>
<reference evidence="3" key="1">
    <citation type="journal article" date="2015" name="Genome Announc.">
        <title>Draft Genome Sequence of an Anaerobic Ammonium-Oxidizing Bacterium, "Candidatus Brocadia sinica".</title>
        <authorList>
            <person name="Oshiki M."/>
            <person name="Shinyako-Hata K."/>
            <person name="Satoh H."/>
            <person name="Okabe S."/>
        </authorList>
    </citation>
    <scope>NUCLEOTIDE SEQUENCE [LARGE SCALE GENOMIC DNA]</scope>
    <source>
        <strain evidence="3">JPN1</strain>
    </source>
</reference>
<gene>
    <name evidence="2" type="ORF">BROSI_A0125</name>
</gene>
<dbReference type="InterPro" id="IPR029021">
    <property type="entry name" value="Prot-tyrosine_phosphatase-like"/>
</dbReference>
<dbReference type="Gene3D" id="3.90.190.10">
    <property type="entry name" value="Protein tyrosine phosphatase superfamily"/>
    <property type="match status" value="1"/>
</dbReference>
<organism evidence="2 3">
    <name type="scientific">Candidatus Brocadia sinica JPN1</name>
    <dbReference type="NCBI Taxonomy" id="1197129"/>
    <lineage>
        <taxon>Bacteria</taxon>
        <taxon>Pseudomonadati</taxon>
        <taxon>Planctomycetota</taxon>
        <taxon>Candidatus Brocadiia</taxon>
        <taxon>Candidatus Brocadiales</taxon>
        <taxon>Candidatus Brocadiaceae</taxon>
        <taxon>Candidatus Brocadia</taxon>
    </lineage>
</organism>
<dbReference type="PANTHER" id="PTHR23339">
    <property type="entry name" value="TYROSINE SPECIFIC PROTEIN PHOSPHATASE AND DUAL SPECIFICITY PROTEIN PHOSPHATASE"/>
    <property type="match status" value="1"/>
</dbReference>
<dbReference type="Proteomes" id="UP000032309">
    <property type="component" value="Unassembled WGS sequence"/>
</dbReference>
<evidence type="ECO:0000313" key="2">
    <source>
        <dbReference type="EMBL" id="GAN31624.1"/>
    </source>
</evidence>
<comment type="caution">
    <text evidence="2">The sequence shown here is derived from an EMBL/GenBank/DDBJ whole genome shotgun (WGS) entry which is preliminary data.</text>
</comment>
<evidence type="ECO:0000313" key="3">
    <source>
        <dbReference type="Proteomes" id="UP000032309"/>
    </source>
</evidence>
<feature type="domain" description="DSP-PTPase phosphatase fused to NAD+ Kinase" evidence="1">
    <location>
        <begin position="10"/>
        <end position="83"/>
    </location>
</feature>
<sequence length="119" mass="13872">MPNEHEKNLVESLGLEYVHIPWADERAPTMTQIRMMLDTVKNSQGRVFQHCLRGIGRDMTMAVCYKIATHGVSASKFIAEVSKEAPRWESDQKHDVNTNEPVQFKLLREFEREWKGEKK</sequence>
<proteinExistence type="predicted"/>
<dbReference type="InterPro" id="IPR050561">
    <property type="entry name" value="PTP"/>
</dbReference>
<name>A0ABQ0JSC1_9BACT</name>
<dbReference type="SUPFAM" id="SSF52799">
    <property type="entry name" value="(Phosphotyrosine protein) phosphatases II"/>
    <property type="match status" value="1"/>
</dbReference>
<dbReference type="Pfam" id="PF22741">
    <property type="entry name" value="PTP-NADK"/>
    <property type="match status" value="1"/>
</dbReference>
<protein>
    <submittedName>
        <fullName evidence="2">Tyrosine phosphatase</fullName>
    </submittedName>
</protein>
<dbReference type="RefSeq" id="WP_052561391.1">
    <property type="nucleotide sequence ID" value="NZ_BAFN01000001.1"/>
</dbReference>
<accession>A0ABQ0JSC1</accession>
<dbReference type="InterPro" id="IPR055214">
    <property type="entry name" value="PTP-NADK"/>
</dbReference>